<sequence length="74" mass="7721">MNKGRWLSCRALWSREQLTGASPVQRGGSGANQSAQATLQAVEKQVPNSSLVAGDHEGSGRSAGLPVTLRCSGR</sequence>
<evidence type="ECO:0000256" key="1">
    <source>
        <dbReference type="SAM" id="MobiDB-lite"/>
    </source>
</evidence>
<dbReference type="Proteomes" id="UP001283361">
    <property type="component" value="Unassembled WGS sequence"/>
</dbReference>
<evidence type="ECO:0000313" key="2">
    <source>
        <dbReference type="EMBL" id="KAK3760976.1"/>
    </source>
</evidence>
<proteinExistence type="predicted"/>
<organism evidence="2 3">
    <name type="scientific">Elysia crispata</name>
    <name type="common">lettuce slug</name>
    <dbReference type="NCBI Taxonomy" id="231223"/>
    <lineage>
        <taxon>Eukaryota</taxon>
        <taxon>Metazoa</taxon>
        <taxon>Spiralia</taxon>
        <taxon>Lophotrochozoa</taxon>
        <taxon>Mollusca</taxon>
        <taxon>Gastropoda</taxon>
        <taxon>Heterobranchia</taxon>
        <taxon>Euthyneura</taxon>
        <taxon>Panpulmonata</taxon>
        <taxon>Sacoglossa</taxon>
        <taxon>Placobranchoidea</taxon>
        <taxon>Plakobranchidae</taxon>
        <taxon>Elysia</taxon>
    </lineage>
</organism>
<gene>
    <name evidence="2" type="ORF">RRG08_022383</name>
</gene>
<dbReference type="AlphaFoldDB" id="A0AAE0Z2K3"/>
<reference evidence="2" key="1">
    <citation type="journal article" date="2023" name="G3 (Bethesda)">
        <title>A reference genome for the long-term kleptoplast-retaining sea slug Elysia crispata morphotype clarki.</title>
        <authorList>
            <person name="Eastman K.E."/>
            <person name="Pendleton A.L."/>
            <person name="Shaikh M.A."/>
            <person name="Suttiyut T."/>
            <person name="Ogas R."/>
            <person name="Tomko P."/>
            <person name="Gavelis G."/>
            <person name="Widhalm J.R."/>
            <person name="Wisecaver J.H."/>
        </authorList>
    </citation>
    <scope>NUCLEOTIDE SEQUENCE</scope>
    <source>
        <strain evidence="2">ECLA1</strain>
    </source>
</reference>
<name>A0AAE0Z2K3_9GAST</name>
<protein>
    <submittedName>
        <fullName evidence="2">Uncharacterized protein</fullName>
    </submittedName>
</protein>
<accession>A0AAE0Z2K3</accession>
<keyword evidence="3" id="KW-1185">Reference proteome</keyword>
<dbReference type="EMBL" id="JAWDGP010004927">
    <property type="protein sequence ID" value="KAK3760976.1"/>
    <property type="molecule type" value="Genomic_DNA"/>
</dbReference>
<evidence type="ECO:0000313" key="3">
    <source>
        <dbReference type="Proteomes" id="UP001283361"/>
    </source>
</evidence>
<comment type="caution">
    <text evidence="2">The sequence shown here is derived from an EMBL/GenBank/DDBJ whole genome shotgun (WGS) entry which is preliminary data.</text>
</comment>
<feature type="region of interest" description="Disordered" evidence="1">
    <location>
        <begin position="19"/>
        <end position="74"/>
    </location>
</feature>